<keyword evidence="2" id="KW-0012">Acyltransferase</keyword>
<accession>A0A6G8Q4F4</accession>
<evidence type="ECO:0000256" key="2">
    <source>
        <dbReference type="ARBA" id="ARBA00023315"/>
    </source>
</evidence>
<dbReference type="Pfam" id="PF00583">
    <property type="entry name" value="Acetyltransf_1"/>
    <property type="match status" value="1"/>
</dbReference>
<name>A0A6G8Q4F4_9ACTN</name>
<dbReference type="InterPro" id="IPR000182">
    <property type="entry name" value="GNAT_dom"/>
</dbReference>
<dbReference type="SUPFAM" id="SSF55729">
    <property type="entry name" value="Acyl-CoA N-acyltransferases (Nat)"/>
    <property type="match status" value="1"/>
</dbReference>
<dbReference type="PROSITE" id="PS51186">
    <property type="entry name" value="GNAT"/>
    <property type="match status" value="1"/>
</dbReference>
<dbReference type="KEGG" id="rub:GBA63_00840"/>
<keyword evidence="5" id="KW-1185">Reference proteome</keyword>
<evidence type="ECO:0000259" key="3">
    <source>
        <dbReference type="PROSITE" id="PS51186"/>
    </source>
</evidence>
<dbReference type="PANTHER" id="PTHR43877:SF1">
    <property type="entry name" value="ACETYLTRANSFERASE"/>
    <property type="match status" value="1"/>
</dbReference>
<evidence type="ECO:0000313" key="5">
    <source>
        <dbReference type="Proteomes" id="UP000501452"/>
    </source>
</evidence>
<proteinExistence type="predicted"/>
<gene>
    <name evidence="4" type="ORF">GBA63_00840</name>
</gene>
<keyword evidence="1 4" id="KW-0808">Transferase</keyword>
<sequence length="155" mass="16992">MRRASGGEVRVREARPGDLGRLLELYALLERPEGHLAPLASGAAEDLFTRVLLDPNQRTLVAETYGEVVGTLVLVTVPNLAHGGSPYALVENVVVDEEYRGEGVGRALMREAVRRAREAGAYKLALCSNTGRSEAHEFYRSMGFEETHVGFEVRP</sequence>
<feature type="domain" description="N-acetyltransferase" evidence="3">
    <location>
        <begin position="9"/>
        <end position="155"/>
    </location>
</feature>
<dbReference type="GO" id="GO:0016747">
    <property type="term" value="F:acyltransferase activity, transferring groups other than amino-acyl groups"/>
    <property type="evidence" value="ECO:0007669"/>
    <property type="project" value="InterPro"/>
</dbReference>
<organism evidence="4 5">
    <name type="scientific">Rubrobacter tropicus</name>
    <dbReference type="NCBI Taxonomy" id="2653851"/>
    <lineage>
        <taxon>Bacteria</taxon>
        <taxon>Bacillati</taxon>
        <taxon>Actinomycetota</taxon>
        <taxon>Rubrobacteria</taxon>
        <taxon>Rubrobacterales</taxon>
        <taxon>Rubrobacteraceae</taxon>
        <taxon>Rubrobacter</taxon>
    </lineage>
</organism>
<dbReference type="InterPro" id="IPR050832">
    <property type="entry name" value="Bact_Acetyltransf"/>
</dbReference>
<dbReference type="Gene3D" id="3.40.630.30">
    <property type="match status" value="1"/>
</dbReference>
<evidence type="ECO:0000256" key="1">
    <source>
        <dbReference type="ARBA" id="ARBA00022679"/>
    </source>
</evidence>
<dbReference type="AlphaFoldDB" id="A0A6G8Q4F4"/>
<dbReference type="EMBL" id="CP045119">
    <property type="protein sequence ID" value="QIN81330.1"/>
    <property type="molecule type" value="Genomic_DNA"/>
</dbReference>
<protein>
    <submittedName>
        <fullName evidence="4">GNAT family N-acetyltransferase</fullName>
    </submittedName>
</protein>
<reference evidence="4 5" key="1">
    <citation type="submission" date="2019-10" db="EMBL/GenBank/DDBJ databases">
        <title>Rubrobacter sp nov SCSIO 52090 isolated from a deep-sea sediment in the South China Sea.</title>
        <authorList>
            <person name="Chen R.W."/>
        </authorList>
    </citation>
    <scope>NUCLEOTIDE SEQUENCE [LARGE SCALE GENOMIC DNA]</scope>
    <source>
        <strain evidence="4 5">SCSIO 52909</strain>
    </source>
</reference>
<dbReference type="InterPro" id="IPR016181">
    <property type="entry name" value="Acyl_CoA_acyltransferase"/>
</dbReference>
<evidence type="ECO:0000313" key="4">
    <source>
        <dbReference type="EMBL" id="QIN81330.1"/>
    </source>
</evidence>
<dbReference type="CDD" id="cd04301">
    <property type="entry name" value="NAT_SF"/>
    <property type="match status" value="1"/>
</dbReference>
<dbReference type="Proteomes" id="UP000501452">
    <property type="component" value="Chromosome"/>
</dbReference>
<dbReference type="PANTHER" id="PTHR43877">
    <property type="entry name" value="AMINOALKYLPHOSPHONATE N-ACETYLTRANSFERASE-RELATED-RELATED"/>
    <property type="match status" value="1"/>
</dbReference>